<gene>
    <name evidence="1" type="ORF">A3D04_00545</name>
</gene>
<accession>A0A1F5GBT7</accession>
<reference evidence="1 2" key="1">
    <citation type="journal article" date="2016" name="Nat. Commun.">
        <title>Thousands of microbial genomes shed light on interconnected biogeochemical processes in an aquifer system.</title>
        <authorList>
            <person name="Anantharaman K."/>
            <person name="Brown C.T."/>
            <person name="Hug L.A."/>
            <person name="Sharon I."/>
            <person name="Castelle C.J."/>
            <person name="Probst A.J."/>
            <person name="Thomas B.C."/>
            <person name="Singh A."/>
            <person name="Wilkins M.J."/>
            <person name="Karaoz U."/>
            <person name="Brodie E.L."/>
            <person name="Williams K.H."/>
            <person name="Hubbard S.S."/>
            <person name="Banfield J.F."/>
        </authorList>
    </citation>
    <scope>NUCLEOTIDE SEQUENCE [LARGE SCALE GENOMIC DNA]</scope>
</reference>
<comment type="caution">
    <text evidence="1">The sequence shown here is derived from an EMBL/GenBank/DDBJ whole genome shotgun (WGS) entry which is preliminary data.</text>
</comment>
<evidence type="ECO:0000313" key="1">
    <source>
        <dbReference type="EMBL" id="OGD89320.1"/>
    </source>
</evidence>
<dbReference type="EMBL" id="MFBD01000006">
    <property type="protein sequence ID" value="OGD89320.1"/>
    <property type="molecule type" value="Genomic_DNA"/>
</dbReference>
<dbReference type="Proteomes" id="UP000177369">
    <property type="component" value="Unassembled WGS sequence"/>
</dbReference>
<evidence type="ECO:0000313" key="2">
    <source>
        <dbReference type="Proteomes" id="UP000177369"/>
    </source>
</evidence>
<dbReference type="AlphaFoldDB" id="A0A1F5GBT7"/>
<name>A0A1F5GBT7_9BACT</name>
<organism evidence="1 2">
    <name type="scientific">Candidatus Curtissbacteria bacterium RIFCSPHIGHO2_02_FULL_40_16b</name>
    <dbReference type="NCBI Taxonomy" id="1797714"/>
    <lineage>
        <taxon>Bacteria</taxon>
        <taxon>Candidatus Curtissiibacteriota</taxon>
    </lineage>
</organism>
<sequence>MTSAQQISGKLFLALLAFLVLTFIWVYPALAALPRTQTVYETTGQGVDVIPYVRSDQNALFVDFEHQNFDNIEYIYYNLNYDTDEPGKIRGVEGSFIPSQKEYSGHFDGKPYFRHELLFGTCSKNVCKYDRGVRNVKLTVNTNYLTGQVDQYTKVLTFPQDQF</sequence>
<proteinExistence type="predicted"/>
<protein>
    <submittedName>
        <fullName evidence="1">Uncharacterized protein</fullName>
    </submittedName>
</protein>